<proteinExistence type="predicted"/>
<dbReference type="Pfam" id="PF00733">
    <property type="entry name" value="Asn_synthase"/>
    <property type="match status" value="1"/>
</dbReference>
<dbReference type="SUPFAM" id="SSF52402">
    <property type="entry name" value="Adenine nucleotide alpha hydrolases-like"/>
    <property type="match status" value="1"/>
</dbReference>
<dbReference type="InterPro" id="IPR001962">
    <property type="entry name" value="Asn_synthase"/>
</dbReference>
<keyword evidence="1" id="KW-0812">Transmembrane</keyword>
<feature type="transmembrane region" description="Helical" evidence="1">
    <location>
        <begin position="374"/>
        <end position="391"/>
    </location>
</feature>
<protein>
    <recommendedName>
        <fullName evidence="2">Asparagine synthetase domain-containing protein</fullName>
    </recommendedName>
</protein>
<name>A0A0F8YJE6_9ZZZZ</name>
<evidence type="ECO:0000259" key="2">
    <source>
        <dbReference type="Pfam" id="PF00733"/>
    </source>
</evidence>
<dbReference type="EMBL" id="LAZR01053088">
    <property type="protein sequence ID" value="KKK81513.1"/>
    <property type="molecule type" value="Genomic_DNA"/>
</dbReference>
<feature type="non-terminal residue" evidence="3">
    <location>
        <position position="1"/>
    </location>
</feature>
<dbReference type="AlphaFoldDB" id="A0A0F8YJE6"/>
<dbReference type="InterPro" id="IPR014729">
    <property type="entry name" value="Rossmann-like_a/b/a_fold"/>
</dbReference>
<dbReference type="PANTHER" id="PTHR43284:SF1">
    <property type="entry name" value="ASPARAGINE SYNTHETASE"/>
    <property type="match status" value="1"/>
</dbReference>
<feature type="domain" description="Asparagine synthetase" evidence="2">
    <location>
        <begin position="3"/>
        <end position="68"/>
    </location>
</feature>
<dbReference type="GO" id="GO:0006529">
    <property type="term" value="P:asparagine biosynthetic process"/>
    <property type="evidence" value="ECO:0007669"/>
    <property type="project" value="InterPro"/>
</dbReference>
<accession>A0A0F8YJE6</accession>
<keyword evidence="1" id="KW-1133">Transmembrane helix</keyword>
<dbReference type="GO" id="GO:0004066">
    <property type="term" value="F:asparagine synthase (glutamine-hydrolyzing) activity"/>
    <property type="evidence" value="ECO:0007669"/>
    <property type="project" value="InterPro"/>
</dbReference>
<dbReference type="Gene3D" id="3.40.50.620">
    <property type="entry name" value="HUPs"/>
    <property type="match status" value="1"/>
</dbReference>
<dbReference type="PANTHER" id="PTHR43284">
    <property type="entry name" value="ASPARAGINE SYNTHETASE (GLUTAMINE-HYDROLYZING)"/>
    <property type="match status" value="1"/>
</dbReference>
<dbReference type="InterPro" id="IPR051786">
    <property type="entry name" value="ASN_synthetase/amidase"/>
</dbReference>
<organism evidence="3">
    <name type="scientific">marine sediment metagenome</name>
    <dbReference type="NCBI Taxonomy" id="412755"/>
    <lineage>
        <taxon>unclassified sequences</taxon>
        <taxon>metagenomes</taxon>
        <taxon>ecological metagenomes</taxon>
    </lineage>
</organism>
<evidence type="ECO:0000256" key="1">
    <source>
        <dbReference type="SAM" id="Phobius"/>
    </source>
</evidence>
<comment type="caution">
    <text evidence="3">The sequence shown here is derived from an EMBL/GenBank/DDBJ whole genome shotgun (WGS) entry which is preliminary data.</text>
</comment>
<evidence type="ECO:0000313" key="3">
    <source>
        <dbReference type="EMBL" id="KKK81513.1"/>
    </source>
</evidence>
<sequence length="406" mass="48582">IVKEQVPKHLKEIIYYLDEPVANLTSIPLYFMAKEARKHVKVVLSGTGGDEVLGGYKHYKIIKFGNNKVLKSFYPLASLVNRLTFGWLKRYTTFSKNYFKSCGNGKRLFEVVRMNNQTESKIPIQDIFNEKLKSIHDFFICYGRDYDPEFFTFGDVYYAKLPPFSQSYDYMPCYTYYGFPPPQRELYLDFPDKSVNSFDWKKIWSKNYNKFFETFYYHEIRFSDVKNFRYAMDVLVAVRNIPYSNISDFLLISTFEGLLYHKDIYKKLNSQLAKYSLPKKISKYNNRIPCIKAFLKICEDQKEYWQWIFQRNYPLKNPLNNFATKQDLEEFLESCFDYRNKIAHPEITNPVQLKPRQLIPPSSKEPEEFTLEKLISHVFPSFIIFLIRIWLVKAFKTRADWDFYID</sequence>
<dbReference type="GO" id="GO:0005829">
    <property type="term" value="C:cytosol"/>
    <property type="evidence" value="ECO:0007669"/>
    <property type="project" value="TreeGrafter"/>
</dbReference>
<gene>
    <name evidence="3" type="ORF">LCGC14_2812690</name>
</gene>
<reference evidence="3" key="1">
    <citation type="journal article" date="2015" name="Nature">
        <title>Complex archaea that bridge the gap between prokaryotes and eukaryotes.</title>
        <authorList>
            <person name="Spang A."/>
            <person name="Saw J.H."/>
            <person name="Jorgensen S.L."/>
            <person name="Zaremba-Niedzwiedzka K."/>
            <person name="Martijn J."/>
            <person name="Lind A.E."/>
            <person name="van Eijk R."/>
            <person name="Schleper C."/>
            <person name="Guy L."/>
            <person name="Ettema T.J."/>
        </authorList>
    </citation>
    <scope>NUCLEOTIDE SEQUENCE</scope>
</reference>
<keyword evidence="1" id="KW-0472">Membrane</keyword>
<feature type="non-terminal residue" evidence="3">
    <location>
        <position position="406"/>
    </location>
</feature>